<gene>
    <name evidence="1" type="ORF">U0035_00445</name>
</gene>
<proteinExistence type="predicted"/>
<dbReference type="Proteomes" id="UP001325680">
    <property type="component" value="Chromosome"/>
</dbReference>
<accession>A0ABZ0W7H4</accession>
<dbReference type="EMBL" id="CP139960">
    <property type="protein sequence ID" value="WQD38614.1"/>
    <property type="molecule type" value="Genomic_DNA"/>
</dbReference>
<protein>
    <submittedName>
        <fullName evidence="1">DUF4998 domain-containing protein</fullName>
    </submittedName>
</protein>
<dbReference type="RefSeq" id="WP_114791355.1">
    <property type="nucleotide sequence ID" value="NZ_CP139960.1"/>
</dbReference>
<evidence type="ECO:0000313" key="1">
    <source>
        <dbReference type="EMBL" id="WQD38614.1"/>
    </source>
</evidence>
<organism evidence="1 2">
    <name type="scientific">Niabella yanshanensis</name>
    <dbReference type="NCBI Taxonomy" id="577386"/>
    <lineage>
        <taxon>Bacteria</taxon>
        <taxon>Pseudomonadati</taxon>
        <taxon>Bacteroidota</taxon>
        <taxon>Chitinophagia</taxon>
        <taxon>Chitinophagales</taxon>
        <taxon>Chitinophagaceae</taxon>
        <taxon>Niabella</taxon>
    </lineage>
</organism>
<keyword evidence="2" id="KW-1185">Reference proteome</keyword>
<dbReference type="Pfam" id="PF16389">
    <property type="entry name" value="DUF4998"/>
    <property type="match status" value="1"/>
</dbReference>
<evidence type="ECO:0000313" key="2">
    <source>
        <dbReference type="Proteomes" id="UP001325680"/>
    </source>
</evidence>
<name>A0ABZ0W7H4_9BACT</name>
<reference evidence="1 2" key="1">
    <citation type="submission" date="2023-12" db="EMBL/GenBank/DDBJ databases">
        <title>Genome sequencing and assembly of bacterial species from a model synthetic community.</title>
        <authorList>
            <person name="Hogle S.L."/>
        </authorList>
    </citation>
    <scope>NUCLEOTIDE SEQUENCE [LARGE SCALE GENOMIC DNA]</scope>
    <source>
        <strain evidence="1 2">HAMBI_3031</strain>
    </source>
</reference>
<sequence length="226" mass="25085">MKKVAMIISMLVTLIHYGCNKMDSTYKDFLKDGPVIYAQKLDSVKVYPGRNRVLITWLPIRDPRVSKLRISWMGQPEPKELAITSAKDTSALIEGLPEGNYVFDFYTADDAGNRSIKTEALGIAYDTLYERGLTLRGISTMNRNGSTVNISFRSVLGVEAYHHQEVTYSSVTNGQLKTVEVGGGQSELMISDFSGTGFTHRSVYKPQPLSPDLFYSPSAQVAIVSR</sequence>